<evidence type="ECO:0000256" key="2">
    <source>
        <dbReference type="ARBA" id="ARBA00009055"/>
    </source>
</evidence>
<organism evidence="11 12">
    <name type="scientific">Aphanizomenon flos-aquae FACHB-1249</name>
    <dbReference type="NCBI Taxonomy" id="2692889"/>
    <lineage>
        <taxon>Bacteria</taxon>
        <taxon>Bacillati</taxon>
        <taxon>Cyanobacteriota</taxon>
        <taxon>Cyanophyceae</taxon>
        <taxon>Nostocales</taxon>
        <taxon>Aphanizomenonaceae</taxon>
        <taxon>Aphanizomenon</taxon>
    </lineage>
</organism>
<comment type="similarity">
    <text evidence="2">Belongs to the TPS (TC 1.B.20) family.</text>
</comment>
<dbReference type="Pfam" id="PF03865">
    <property type="entry name" value="ShlB"/>
    <property type="match status" value="1"/>
</dbReference>
<comment type="caution">
    <text evidence="11">The sequence shown here is derived from an EMBL/GenBank/DDBJ whole genome shotgun (WGS) entry which is preliminary data.</text>
</comment>
<gene>
    <name evidence="11" type="ORF">H6G43_19345</name>
</gene>
<evidence type="ECO:0000256" key="4">
    <source>
        <dbReference type="ARBA" id="ARBA00022452"/>
    </source>
</evidence>
<accession>A0ABR8IXA2</accession>
<evidence type="ECO:0000256" key="6">
    <source>
        <dbReference type="ARBA" id="ARBA00022927"/>
    </source>
</evidence>
<evidence type="ECO:0000256" key="5">
    <source>
        <dbReference type="ARBA" id="ARBA00022692"/>
    </source>
</evidence>
<dbReference type="PANTHER" id="PTHR34597">
    <property type="entry name" value="SLR1661 PROTEIN"/>
    <property type="match status" value="1"/>
</dbReference>
<keyword evidence="4" id="KW-1134">Transmembrane beta strand</keyword>
<keyword evidence="5" id="KW-0812">Transmembrane</keyword>
<dbReference type="InterPro" id="IPR051544">
    <property type="entry name" value="TPS_OM_transporter"/>
</dbReference>
<evidence type="ECO:0000259" key="10">
    <source>
        <dbReference type="PROSITE" id="PS51779"/>
    </source>
</evidence>
<dbReference type="InterPro" id="IPR013686">
    <property type="entry name" value="Polypept-transport_assoc_ShlB"/>
</dbReference>
<dbReference type="Gene3D" id="2.40.160.50">
    <property type="entry name" value="membrane protein fhac: a member of the omp85/tpsb transporter family"/>
    <property type="match status" value="1"/>
</dbReference>
<evidence type="ECO:0000313" key="12">
    <source>
        <dbReference type="Proteomes" id="UP000660270"/>
    </source>
</evidence>
<dbReference type="PROSITE" id="PS51779">
    <property type="entry name" value="POTRA"/>
    <property type="match status" value="1"/>
</dbReference>
<evidence type="ECO:0000256" key="3">
    <source>
        <dbReference type="ARBA" id="ARBA00022448"/>
    </source>
</evidence>
<dbReference type="EMBL" id="JACJTM010000070">
    <property type="protein sequence ID" value="MBD2687314.1"/>
    <property type="molecule type" value="Genomic_DNA"/>
</dbReference>
<comment type="subcellular location">
    <subcellularLocation>
        <location evidence="1">Cell outer membrane</location>
    </subcellularLocation>
</comment>
<reference evidence="11 12" key="1">
    <citation type="journal article" date="2020" name="ISME J.">
        <title>Comparative genomics reveals insights into cyanobacterial evolution and habitat adaptation.</title>
        <authorList>
            <person name="Chen M.Y."/>
            <person name="Teng W.K."/>
            <person name="Zhao L."/>
            <person name="Hu C.X."/>
            <person name="Zhou Y.K."/>
            <person name="Han B.P."/>
            <person name="Song L.R."/>
            <person name="Shu W.S."/>
        </authorList>
    </citation>
    <scope>NUCLEOTIDE SEQUENCE [LARGE SCALE GENOMIC DNA]</scope>
    <source>
        <strain evidence="11 12">FACHB-1249</strain>
    </source>
</reference>
<evidence type="ECO:0000256" key="7">
    <source>
        <dbReference type="ARBA" id="ARBA00023136"/>
    </source>
</evidence>
<proteinExistence type="inferred from homology"/>
<protein>
    <submittedName>
        <fullName evidence="11">ShlB/FhaC/HecB family hemolysin secretion/activation protein</fullName>
    </submittedName>
</protein>
<sequence length="749" mass="82774">MMNWYLGQYLLMVPGLLVVLGNLPPAQAISNSNNVFLPYIDQIKTNLVPGLLFRLPSEIPSLDSLASQKSDYSVKVSPSLVNSGITVSIFDCKLESQACLIGNFSVSSPTASGSKEEFNQHQNIGSGINLNNQIRGYLINGLKQNPPAQFSSIMWKQDSLIYRIRFRDKNPENILAMANSMAKSVPINKLSNNDNLSVKNSSETSNLSKPNLPIKPNSDNTRTSAVEFTKPSIKIKPTVKVKPPAITEITSKPKIALLPIRSIQIKGNTVFSEDKFNSIVQEVEGKDFTQQEYIQTIQNITDKINALYQKDGYIAAAKPSENDPNRGIIQINITESYLKNIRVEGTQRLKSYVLNRLQLSKTEIINTAKIEDKLRLLKQDSLFTDVIATIKPLNNHEKELVVTVKEAPTVAANVSVNNFSPATVGSEGVNVGLNYRNLTGLGDEFSANSTISNTGGNKLFAIGYQVPLNAMNGSLQLSATFNSTKVTQPPFDVLNIQGEKQIYEIFYRQPLIRSSTEELALSLGLSIDNGQTFIFDKPTGFGFGPDKDGVSRTSVVAFRQDYRKSDISGNWFLGSEFKIGTGLFNPTTNDSPVPDGYFLNWSGSLQREQRLSDSNSLLIRANAQITPDSLLPSQQFIIGGGQSVRGYRQNARSGDNGLSLSIEDRISLNSNFQIAPFLDLGTVWNVANNPNQLSSQPFLISSGLGIIWKPFKFIQLRLDYAFPFINLQDKGNNIQDDGLYFNINVQPYF</sequence>
<feature type="domain" description="POTRA" evidence="10">
    <location>
        <begin position="258"/>
        <end position="336"/>
    </location>
</feature>
<keyword evidence="8" id="KW-0998">Cell outer membrane</keyword>
<keyword evidence="7" id="KW-0472">Membrane</keyword>
<keyword evidence="3" id="KW-0813">Transport</keyword>
<dbReference type="Gene3D" id="3.10.20.310">
    <property type="entry name" value="membrane protein fhac"/>
    <property type="match status" value="1"/>
</dbReference>
<feature type="compositionally biased region" description="Polar residues" evidence="9">
    <location>
        <begin position="192"/>
        <end position="209"/>
    </location>
</feature>
<dbReference type="InterPro" id="IPR005565">
    <property type="entry name" value="Hemolysn_activator_HlyB_C"/>
</dbReference>
<keyword evidence="6" id="KW-0653">Protein transport</keyword>
<keyword evidence="12" id="KW-1185">Reference proteome</keyword>
<dbReference type="InterPro" id="IPR034746">
    <property type="entry name" value="POTRA"/>
</dbReference>
<dbReference type="PANTHER" id="PTHR34597:SF1">
    <property type="entry name" value="HEME_HEMOPEXIN TRANSPORTER PROTEIN HUXB"/>
    <property type="match status" value="1"/>
</dbReference>
<feature type="region of interest" description="Disordered" evidence="9">
    <location>
        <begin position="192"/>
        <end position="222"/>
    </location>
</feature>
<evidence type="ECO:0000256" key="1">
    <source>
        <dbReference type="ARBA" id="ARBA00004442"/>
    </source>
</evidence>
<name>A0ABR8IXA2_APHFL</name>
<evidence type="ECO:0000256" key="8">
    <source>
        <dbReference type="ARBA" id="ARBA00023237"/>
    </source>
</evidence>
<dbReference type="Pfam" id="PF08479">
    <property type="entry name" value="POTRA_2"/>
    <property type="match status" value="1"/>
</dbReference>
<evidence type="ECO:0000313" key="11">
    <source>
        <dbReference type="EMBL" id="MBD2687314.1"/>
    </source>
</evidence>
<evidence type="ECO:0000256" key="9">
    <source>
        <dbReference type="SAM" id="MobiDB-lite"/>
    </source>
</evidence>
<dbReference type="Proteomes" id="UP000660270">
    <property type="component" value="Unassembled WGS sequence"/>
</dbReference>